<dbReference type="Gene3D" id="2.30.42.10">
    <property type="match status" value="1"/>
</dbReference>
<reference evidence="2 4" key="1">
    <citation type="journal article" date="2012" name="Nature">
        <title>Algal genomes reveal evolutionary mosaicism and the fate of nucleomorphs.</title>
        <authorList>
            <consortium name="DOE Joint Genome Institute"/>
            <person name="Curtis B.A."/>
            <person name="Tanifuji G."/>
            <person name="Burki F."/>
            <person name="Gruber A."/>
            <person name="Irimia M."/>
            <person name="Maruyama S."/>
            <person name="Arias M.C."/>
            <person name="Ball S.G."/>
            <person name="Gile G.H."/>
            <person name="Hirakawa Y."/>
            <person name="Hopkins J.F."/>
            <person name="Kuo A."/>
            <person name="Rensing S.A."/>
            <person name="Schmutz J."/>
            <person name="Symeonidi A."/>
            <person name="Elias M."/>
            <person name="Eveleigh R.J."/>
            <person name="Herman E.K."/>
            <person name="Klute M.J."/>
            <person name="Nakayama T."/>
            <person name="Obornik M."/>
            <person name="Reyes-Prieto A."/>
            <person name="Armbrust E.V."/>
            <person name="Aves S.J."/>
            <person name="Beiko R.G."/>
            <person name="Coutinho P."/>
            <person name="Dacks J.B."/>
            <person name="Durnford D.G."/>
            <person name="Fast N.M."/>
            <person name="Green B.R."/>
            <person name="Grisdale C.J."/>
            <person name="Hempel F."/>
            <person name="Henrissat B."/>
            <person name="Hoppner M.P."/>
            <person name="Ishida K."/>
            <person name="Kim E."/>
            <person name="Koreny L."/>
            <person name="Kroth P.G."/>
            <person name="Liu Y."/>
            <person name="Malik S.B."/>
            <person name="Maier U.G."/>
            <person name="McRose D."/>
            <person name="Mock T."/>
            <person name="Neilson J.A."/>
            <person name="Onodera N.T."/>
            <person name="Poole A.M."/>
            <person name="Pritham E.J."/>
            <person name="Richards T.A."/>
            <person name="Rocap G."/>
            <person name="Roy S.W."/>
            <person name="Sarai C."/>
            <person name="Schaack S."/>
            <person name="Shirato S."/>
            <person name="Slamovits C.H."/>
            <person name="Spencer D.F."/>
            <person name="Suzuki S."/>
            <person name="Worden A.Z."/>
            <person name="Zauner S."/>
            <person name="Barry K."/>
            <person name="Bell C."/>
            <person name="Bharti A.K."/>
            <person name="Crow J.A."/>
            <person name="Grimwood J."/>
            <person name="Kramer R."/>
            <person name="Lindquist E."/>
            <person name="Lucas S."/>
            <person name="Salamov A."/>
            <person name="McFadden G.I."/>
            <person name="Lane C.E."/>
            <person name="Keeling P.J."/>
            <person name="Gray M.W."/>
            <person name="Grigoriev I.V."/>
            <person name="Archibald J.M."/>
        </authorList>
    </citation>
    <scope>NUCLEOTIDE SEQUENCE</scope>
    <source>
        <strain evidence="2 4">CCMP2712</strain>
    </source>
</reference>
<evidence type="ECO:0000259" key="1">
    <source>
        <dbReference type="PROSITE" id="PS50106"/>
    </source>
</evidence>
<organism evidence="2">
    <name type="scientific">Guillardia theta (strain CCMP2712)</name>
    <name type="common">Cryptophyte</name>
    <dbReference type="NCBI Taxonomy" id="905079"/>
    <lineage>
        <taxon>Eukaryota</taxon>
        <taxon>Cryptophyceae</taxon>
        <taxon>Pyrenomonadales</taxon>
        <taxon>Geminigeraceae</taxon>
        <taxon>Guillardia</taxon>
    </lineage>
</organism>
<dbReference type="KEGG" id="gtt:GUITHDRAFT_149874"/>
<dbReference type="InterPro" id="IPR036034">
    <property type="entry name" value="PDZ_sf"/>
</dbReference>
<gene>
    <name evidence="2" type="ORF">GUITHDRAFT_149874</name>
</gene>
<accession>L1K318</accession>
<evidence type="ECO:0000313" key="4">
    <source>
        <dbReference type="Proteomes" id="UP000011087"/>
    </source>
</evidence>
<dbReference type="PaxDb" id="55529-EKX54830"/>
<reference evidence="4" key="2">
    <citation type="submission" date="2012-11" db="EMBL/GenBank/DDBJ databases">
        <authorList>
            <person name="Kuo A."/>
            <person name="Curtis B.A."/>
            <person name="Tanifuji G."/>
            <person name="Burki F."/>
            <person name="Gruber A."/>
            <person name="Irimia M."/>
            <person name="Maruyama S."/>
            <person name="Arias M.C."/>
            <person name="Ball S.G."/>
            <person name="Gile G.H."/>
            <person name="Hirakawa Y."/>
            <person name="Hopkins J.F."/>
            <person name="Rensing S.A."/>
            <person name="Schmutz J."/>
            <person name="Symeonidi A."/>
            <person name="Elias M."/>
            <person name="Eveleigh R.J."/>
            <person name="Herman E.K."/>
            <person name="Klute M.J."/>
            <person name="Nakayama T."/>
            <person name="Obornik M."/>
            <person name="Reyes-Prieto A."/>
            <person name="Armbrust E.V."/>
            <person name="Aves S.J."/>
            <person name="Beiko R.G."/>
            <person name="Coutinho P."/>
            <person name="Dacks J.B."/>
            <person name="Durnford D.G."/>
            <person name="Fast N.M."/>
            <person name="Green B.R."/>
            <person name="Grisdale C."/>
            <person name="Hempe F."/>
            <person name="Henrissat B."/>
            <person name="Hoppner M.P."/>
            <person name="Ishida K.-I."/>
            <person name="Kim E."/>
            <person name="Koreny L."/>
            <person name="Kroth P.G."/>
            <person name="Liu Y."/>
            <person name="Malik S.-B."/>
            <person name="Maier U.G."/>
            <person name="McRose D."/>
            <person name="Mock T."/>
            <person name="Neilson J.A."/>
            <person name="Onodera N.T."/>
            <person name="Poole A.M."/>
            <person name="Pritham E.J."/>
            <person name="Richards T.A."/>
            <person name="Rocap G."/>
            <person name="Roy S.W."/>
            <person name="Sarai C."/>
            <person name="Schaack S."/>
            <person name="Shirato S."/>
            <person name="Slamovits C.H."/>
            <person name="Spencer D.F."/>
            <person name="Suzuki S."/>
            <person name="Worden A.Z."/>
            <person name="Zauner S."/>
            <person name="Barry K."/>
            <person name="Bell C."/>
            <person name="Bharti A.K."/>
            <person name="Crow J.A."/>
            <person name="Grimwood J."/>
            <person name="Kramer R."/>
            <person name="Lindquist E."/>
            <person name="Lucas S."/>
            <person name="Salamov A."/>
            <person name="McFadden G.I."/>
            <person name="Lane C.E."/>
            <person name="Keeling P.J."/>
            <person name="Gray M.W."/>
            <person name="Grigoriev I.V."/>
            <person name="Archibald J.M."/>
        </authorList>
    </citation>
    <scope>NUCLEOTIDE SEQUENCE</scope>
    <source>
        <strain evidence="4">CCMP2712</strain>
    </source>
</reference>
<dbReference type="EnsemblProtists" id="EKX54830">
    <property type="protein sequence ID" value="EKX54830"/>
    <property type="gene ID" value="GUITHDRAFT_149874"/>
</dbReference>
<keyword evidence="4" id="KW-1185">Reference proteome</keyword>
<reference evidence="3" key="3">
    <citation type="submission" date="2016-03" db="UniProtKB">
        <authorList>
            <consortium name="EnsemblProtists"/>
        </authorList>
    </citation>
    <scope>IDENTIFICATION</scope>
</reference>
<dbReference type="HOGENOM" id="CLU_2311529_0_0_1"/>
<dbReference type="GeneID" id="17311426"/>
<dbReference type="RefSeq" id="XP_005841810.1">
    <property type="nucleotide sequence ID" value="XM_005841753.1"/>
</dbReference>
<sequence>MNRVGGVGLIFETDSVNQGLRIADMKMNGPAMKSGIDMRGMTLVAINGQPVVNSSIEQIASKLLGPPGSKVQLLLRPPMSSRYARPIEVLLEREAFAIVD</sequence>
<dbReference type="Pfam" id="PF17820">
    <property type="entry name" value="PDZ_6"/>
    <property type="match status" value="1"/>
</dbReference>
<dbReference type="SMART" id="SM00228">
    <property type="entry name" value="PDZ"/>
    <property type="match status" value="1"/>
</dbReference>
<dbReference type="InterPro" id="IPR041489">
    <property type="entry name" value="PDZ_6"/>
</dbReference>
<dbReference type="Proteomes" id="UP000011087">
    <property type="component" value="Unassembled WGS sequence"/>
</dbReference>
<proteinExistence type="predicted"/>
<evidence type="ECO:0000313" key="3">
    <source>
        <dbReference type="EnsemblProtists" id="EKX54830"/>
    </source>
</evidence>
<evidence type="ECO:0000313" key="2">
    <source>
        <dbReference type="EMBL" id="EKX54830.1"/>
    </source>
</evidence>
<protein>
    <recommendedName>
        <fullName evidence="1">PDZ domain-containing protein</fullName>
    </recommendedName>
</protein>
<dbReference type="PROSITE" id="PS50106">
    <property type="entry name" value="PDZ"/>
    <property type="match status" value="1"/>
</dbReference>
<dbReference type="AlphaFoldDB" id="L1K318"/>
<dbReference type="EMBL" id="JH992966">
    <property type="protein sequence ID" value="EKX54830.1"/>
    <property type="molecule type" value="Genomic_DNA"/>
</dbReference>
<feature type="domain" description="PDZ" evidence="1">
    <location>
        <begin position="1"/>
        <end position="79"/>
    </location>
</feature>
<dbReference type="InterPro" id="IPR001478">
    <property type="entry name" value="PDZ"/>
</dbReference>
<dbReference type="SUPFAM" id="SSF50156">
    <property type="entry name" value="PDZ domain-like"/>
    <property type="match status" value="1"/>
</dbReference>
<name>L1K318_GUITC</name>